<dbReference type="PANTHER" id="PTHR12709">
    <property type="entry name" value="DNA-DIRECTED RNA POLYMERASE II, III"/>
    <property type="match status" value="1"/>
</dbReference>
<evidence type="ECO:0000313" key="12">
    <source>
        <dbReference type="Proteomes" id="UP000789901"/>
    </source>
</evidence>
<keyword evidence="4" id="KW-0597">Phosphoprotein</keyword>
<dbReference type="InterPro" id="IPR005576">
    <property type="entry name" value="Rpb7-like_N"/>
</dbReference>
<feature type="domain" description="RNA polymerase Rpb7-like N-terminal" evidence="9">
    <location>
        <begin position="61"/>
        <end position="116"/>
    </location>
</feature>
<evidence type="ECO:0000256" key="2">
    <source>
        <dbReference type="ARBA" id="ARBA00005930"/>
    </source>
</evidence>
<reference evidence="11 12" key="1">
    <citation type="submission" date="2021-06" db="EMBL/GenBank/DDBJ databases">
        <authorList>
            <person name="Kallberg Y."/>
            <person name="Tangrot J."/>
            <person name="Rosling A."/>
        </authorList>
    </citation>
    <scope>NUCLEOTIDE SEQUENCE [LARGE SCALE GENOMIC DNA]</scope>
    <source>
        <strain evidence="11 12">120-4 pot B 10/14</strain>
    </source>
</reference>
<sequence length="429" mass="48912">MQKKPIKKHKKKKERSKNEKTKKSSKSKKRKLSEDESIMTNTSIDTKKAENSPFRIVTAKMLIDLPPKAFEDFDQGTYTYMNALIMQYVEEFNGIVLAYENIKLCNTSGYIYEDSPYCHFYVQADFVIWDASKGCRLTGKVIRQSPTHIALLLYESFNVKIFRDCIPDDVFKWNDNEEFFNAMISDKQLELDKLYQDGEWINERTGESLTDKCIEFEVLGSEVDEGTIFIVGTLQCYSDNPAPERANDIPFDMKMDNSLPNLQGTITSLRESLTALVHASDDQRNTCLISLASTSITSKPERTTDNNTNNRQGYLNHGSTFTSHTDFVVAVQEYAIQQGFTMRLHKLKRNKVGAVRWREIVCSRNGTSSKKKESGDKPTRNRQSQRCKCPFLVRASMNGTSGLWEIISTKLEHNHDIGNTAKSNGTVQG</sequence>
<feature type="region of interest" description="Disordered" evidence="7">
    <location>
        <begin position="365"/>
        <end position="385"/>
    </location>
</feature>
<evidence type="ECO:0000259" key="8">
    <source>
        <dbReference type="Pfam" id="PF03101"/>
    </source>
</evidence>
<dbReference type="InterPro" id="IPR045113">
    <property type="entry name" value="Rpb7-like"/>
</dbReference>
<dbReference type="Proteomes" id="UP000789901">
    <property type="component" value="Unassembled WGS sequence"/>
</dbReference>
<dbReference type="Gene3D" id="2.40.50.1060">
    <property type="match status" value="1"/>
</dbReference>
<name>A0ABN7V1G7_GIGMA</name>
<dbReference type="Gene3D" id="3.30.1490.120">
    <property type="entry name" value="RNA polymerase Rpb7-like, N-terminal domain"/>
    <property type="match status" value="1"/>
</dbReference>
<evidence type="ECO:0000256" key="3">
    <source>
        <dbReference type="ARBA" id="ARBA00022478"/>
    </source>
</evidence>
<evidence type="ECO:0000256" key="1">
    <source>
        <dbReference type="ARBA" id="ARBA00004604"/>
    </source>
</evidence>
<dbReference type="PANTHER" id="PTHR12709:SF5">
    <property type="entry name" value="DNA-DIRECTED RNA POLYMERASE I SUBUNIT RPA43"/>
    <property type="match status" value="1"/>
</dbReference>
<dbReference type="InterPro" id="IPR041178">
    <property type="entry name" value="RPA43_OB"/>
</dbReference>
<gene>
    <name evidence="11" type="ORF">GMARGA_LOCUS13251</name>
</gene>
<comment type="similarity">
    <text evidence="2">Belongs to the eukaryotic RPA43 RNA polymerase subunit family.</text>
</comment>
<dbReference type="InterPro" id="IPR004330">
    <property type="entry name" value="FAR1_DNA_bnd_dom"/>
</dbReference>
<organism evidence="11 12">
    <name type="scientific">Gigaspora margarita</name>
    <dbReference type="NCBI Taxonomy" id="4874"/>
    <lineage>
        <taxon>Eukaryota</taxon>
        <taxon>Fungi</taxon>
        <taxon>Fungi incertae sedis</taxon>
        <taxon>Mucoromycota</taxon>
        <taxon>Glomeromycotina</taxon>
        <taxon>Glomeromycetes</taxon>
        <taxon>Diversisporales</taxon>
        <taxon>Gigasporaceae</taxon>
        <taxon>Gigaspora</taxon>
    </lineage>
</organism>
<keyword evidence="12" id="KW-1185">Reference proteome</keyword>
<keyword evidence="6" id="KW-0539">Nucleus</keyword>
<feature type="domain" description="RPA43 OB" evidence="10">
    <location>
        <begin position="133"/>
        <end position="235"/>
    </location>
</feature>
<dbReference type="InterPro" id="IPR036898">
    <property type="entry name" value="RNA_pol_Rpb7-like_N_sf"/>
</dbReference>
<feature type="compositionally biased region" description="Basic and acidic residues" evidence="7">
    <location>
        <begin position="370"/>
        <end position="379"/>
    </location>
</feature>
<evidence type="ECO:0000256" key="4">
    <source>
        <dbReference type="ARBA" id="ARBA00022553"/>
    </source>
</evidence>
<keyword evidence="3" id="KW-0240">DNA-directed RNA polymerase</keyword>
<feature type="region of interest" description="Disordered" evidence="7">
    <location>
        <begin position="1"/>
        <end position="39"/>
    </location>
</feature>
<evidence type="ECO:0000259" key="10">
    <source>
        <dbReference type="Pfam" id="PF17875"/>
    </source>
</evidence>
<dbReference type="Pfam" id="PF17875">
    <property type="entry name" value="RPA43_OB"/>
    <property type="match status" value="1"/>
</dbReference>
<feature type="domain" description="FAR1" evidence="8">
    <location>
        <begin position="332"/>
        <end position="417"/>
    </location>
</feature>
<evidence type="ECO:0000256" key="5">
    <source>
        <dbReference type="ARBA" id="ARBA00023163"/>
    </source>
</evidence>
<evidence type="ECO:0000256" key="7">
    <source>
        <dbReference type="SAM" id="MobiDB-lite"/>
    </source>
</evidence>
<dbReference type="Pfam" id="PF03101">
    <property type="entry name" value="FAR1"/>
    <property type="match status" value="1"/>
</dbReference>
<feature type="compositionally biased region" description="Basic residues" evidence="7">
    <location>
        <begin position="1"/>
        <end position="15"/>
    </location>
</feature>
<comment type="subcellular location">
    <subcellularLocation>
        <location evidence="1">Nucleus</location>
        <location evidence="1">Nucleolus</location>
    </subcellularLocation>
</comment>
<evidence type="ECO:0000259" key="9">
    <source>
        <dbReference type="Pfam" id="PF03876"/>
    </source>
</evidence>
<accession>A0ABN7V1G7</accession>
<dbReference type="EMBL" id="CAJVQB010008351">
    <property type="protein sequence ID" value="CAG8717586.1"/>
    <property type="molecule type" value="Genomic_DNA"/>
</dbReference>
<comment type="caution">
    <text evidence="11">The sequence shown here is derived from an EMBL/GenBank/DDBJ whole genome shotgun (WGS) entry which is preliminary data.</text>
</comment>
<dbReference type="Pfam" id="PF03876">
    <property type="entry name" value="SHS2_Rpb7-N"/>
    <property type="match status" value="1"/>
</dbReference>
<proteinExistence type="inferred from homology"/>
<keyword evidence="5" id="KW-0804">Transcription</keyword>
<evidence type="ECO:0000313" key="11">
    <source>
        <dbReference type="EMBL" id="CAG8717586.1"/>
    </source>
</evidence>
<protein>
    <submittedName>
        <fullName evidence="11">15499_t:CDS:1</fullName>
    </submittedName>
</protein>
<evidence type="ECO:0000256" key="6">
    <source>
        <dbReference type="ARBA" id="ARBA00023242"/>
    </source>
</evidence>